<dbReference type="GO" id="GO:0005737">
    <property type="term" value="C:cytoplasm"/>
    <property type="evidence" value="ECO:0007669"/>
    <property type="project" value="UniProtKB-SubCell"/>
</dbReference>
<comment type="catalytic activity">
    <reaction evidence="11">
        <text>1,2-dihydroxy-5-(methylsulfanyl)pent-1-en-3-one + O2 = 3-(methylsulfanyl)propanoate + CO + formate + 2 H(+)</text>
        <dbReference type="Rhea" id="RHEA:14161"/>
        <dbReference type="ChEBI" id="CHEBI:15378"/>
        <dbReference type="ChEBI" id="CHEBI:15379"/>
        <dbReference type="ChEBI" id="CHEBI:15740"/>
        <dbReference type="ChEBI" id="CHEBI:17245"/>
        <dbReference type="ChEBI" id="CHEBI:49016"/>
        <dbReference type="ChEBI" id="CHEBI:49252"/>
        <dbReference type="EC" id="1.13.11.53"/>
    </reaction>
</comment>
<keyword evidence="3 11" id="KW-0533">Nickel</keyword>
<dbReference type="HAMAP" id="MF_03154">
    <property type="entry name" value="Salvage_MtnD_euk"/>
    <property type="match status" value="1"/>
</dbReference>
<protein>
    <recommendedName>
        <fullName evidence="11">Acireductone dioxygenase</fullName>
    </recommendedName>
    <alternativeName>
        <fullName evidence="11">Acireductone dioxygenase (Fe(2+)-requiring)</fullName>
        <shortName evidence="11">ARD'</shortName>
        <shortName evidence="11">Fe-ARD</shortName>
        <ecNumber evidence="11">1.13.11.54</ecNumber>
    </alternativeName>
    <alternativeName>
        <fullName evidence="11">Acireductone dioxygenase (Ni(2+)-requiring)</fullName>
        <shortName evidence="11">ARD</shortName>
        <shortName evidence="11">Ni-ARD</shortName>
        <ecNumber evidence="11">1.13.11.53</ecNumber>
    </alternativeName>
</protein>
<dbReference type="GO" id="GO:0016151">
    <property type="term" value="F:nickel cation binding"/>
    <property type="evidence" value="ECO:0007669"/>
    <property type="project" value="UniProtKB-UniRule"/>
</dbReference>
<proteinExistence type="inferred from homology"/>
<keyword evidence="2 11" id="KW-0963">Cytoplasm</keyword>
<keyword evidence="8 11" id="KW-0408">Iron</keyword>
<feature type="binding site" evidence="11">
    <location>
        <position position="133"/>
    </location>
    <ligand>
        <name>Ni(2+)</name>
        <dbReference type="ChEBI" id="CHEBI:49786"/>
        <note>for nickel-dependent acireductone dioxygenase activity</note>
    </ligand>
</feature>
<dbReference type="GO" id="GO:0010308">
    <property type="term" value="F:acireductone dioxygenase (Ni2+-requiring) activity"/>
    <property type="evidence" value="ECO:0007669"/>
    <property type="project" value="UniProtKB-UniRule"/>
</dbReference>
<comment type="catalytic activity">
    <reaction evidence="1 11">
        <text>1,2-dihydroxy-5-(methylsulfanyl)pent-1-en-3-one + O2 = 4-methylsulfanyl-2-oxobutanoate + formate + 2 H(+)</text>
        <dbReference type="Rhea" id="RHEA:24504"/>
        <dbReference type="ChEBI" id="CHEBI:15378"/>
        <dbReference type="ChEBI" id="CHEBI:15379"/>
        <dbReference type="ChEBI" id="CHEBI:15740"/>
        <dbReference type="ChEBI" id="CHEBI:16723"/>
        <dbReference type="ChEBI" id="CHEBI:49252"/>
        <dbReference type="EC" id="1.13.11.54"/>
    </reaction>
</comment>
<evidence type="ECO:0000256" key="5">
    <source>
        <dbReference type="ARBA" id="ARBA00022723"/>
    </source>
</evidence>
<keyword evidence="7 11" id="KW-0560">Oxidoreductase</keyword>
<evidence type="ECO:0000256" key="11">
    <source>
        <dbReference type="HAMAP-Rule" id="MF_03154"/>
    </source>
</evidence>
<dbReference type="InterPro" id="IPR014710">
    <property type="entry name" value="RmlC-like_jellyroll"/>
</dbReference>
<keyword evidence="6 11" id="KW-0223">Dioxygenase</keyword>
<dbReference type="GO" id="GO:0005506">
    <property type="term" value="F:iron ion binding"/>
    <property type="evidence" value="ECO:0007669"/>
    <property type="project" value="UniProtKB-UniRule"/>
</dbReference>
<dbReference type="GO" id="GO:0019509">
    <property type="term" value="P:L-methionine salvage from methylthioadenosine"/>
    <property type="evidence" value="ECO:0007669"/>
    <property type="project" value="UniProtKB-UniRule"/>
</dbReference>
<dbReference type="GO" id="GO:0010309">
    <property type="term" value="F:acireductone dioxygenase [iron(II)-requiring] activity"/>
    <property type="evidence" value="ECO:0007669"/>
    <property type="project" value="UniProtKB-UniRule"/>
</dbReference>
<feature type="binding site" evidence="11">
    <location>
        <position position="133"/>
    </location>
    <ligand>
        <name>Fe(2+)</name>
        <dbReference type="ChEBI" id="CHEBI:29033"/>
        <note>for iron-dependent acireductone dioxygenase activity</note>
    </ligand>
</feature>
<evidence type="ECO:0000256" key="3">
    <source>
        <dbReference type="ARBA" id="ARBA00022596"/>
    </source>
</evidence>
<dbReference type="Pfam" id="PF03079">
    <property type="entry name" value="ARD"/>
    <property type="match status" value="1"/>
</dbReference>
<evidence type="ECO:0000313" key="12">
    <source>
        <dbReference type="EMBL" id="KAL0268099.1"/>
    </source>
</evidence>
<comment type="cofactor">
    <cofactor evidence="11">
        <name>Fe(2+)</name>
        <dbReference type="ChEBI" id="CHEBI:29033"/>
    </cofactor>
    <cofactor evidence="11">
        <name>Ni(2+)</name>
        <dbReference type="ChEBI" id="CHEBI:49786"/>
    </cofactor>
    <text evidence="11">Binds either 1 Fe or Ni cation per monomer. Iron-binding promotes an acireductone dioxygenase reaction producing 2-keto-4-methylthiobutyrate, while nickel-binding promotes an acireductone dioxygenase reaction producing 3-(methylsulfanyl)propanoate.</text>
</comment>
<dbReference type="CDD" id="cd02232">
    <property type="entry name" value="cupin_ARD"/>
    <property type="match status" value="1"/>
</dbReference>
<keyword evidence="4 11" id="KW-0028">Amino-acid biosynthesis</keyword>
<feature type="binding site" evidence="11">
    <location>
        <position position="90"/>
    </location>
    <ligand>
        <name>Ni(2+)</name>
        <dbReference type="ChEBI" id="CHEBI:49786"/>
        <note>for nickel-dependent acireductone dioxygenase activity</note>
    </ligand>
</feature>
<dbReference type="GO" id="GO:0005634">
    <property type="term" value="C:nucleus"/>
    <property type="evidence" value="ECO:0007669"/>
    <property type="project" value="UniProtKB-SubCell"/>
</dbReference>
<organism evidence="12">
    <name type="scientific">Menopon gallinae</name>
    <name type="common">poultry shaft louse</name>
    <dbReference type="NCBI Taxonomy" id="328185"/>
    <lineage>
        <taxon>Eukaryota</taxon>
        <taxon>Metazoa</taxon>
        <taxon>Ecdysozoa</taxon>
        <taxon>Arthropoda</taxon>
        <taxon>Hexapoda</taxon>
        <taxon>Insecta</taxon>
        <taxon>Pterygota</taxon>
        <taxon>Neoptera</taxon>
        <taxon>Paraneoptera</taxon>
        <taxon>Psocodea</taxon>
        <taxon>Troctomorpha</taxon>
        <taxon>Phthiraptera</taxon>
        <taxon>Amblycera</taxon>
        <taxon>Menoponidae</taxon>
        <taxon>Menopon</taxon>
    </lineage>
</organism>
<evidence type="ECO:0000256" key="6">
    <source>
        <dbReference type="ARBA" id="ARBA00022964"/>
    </source>
</evidence>
<keyword evidence="10 11" id="KW-0539">Nucleus</keyword>
<comment type="subcellular location">
    <subcellularLocation>
        <location evidence="11">Cytoplasm</location>
    </subcellularLocation>
    <subcellularLocation>
        <location evidence="11">Nucleus</location>
    </subcellularLocation>
</comment>
<comment type="function">
    <text evidence="11">Catalyzes 2 different reactions between oxygen and the acireductone 1,2-dihydroxy-3-keto-5-methylthiopentene (DHK-MTPene) depending upon the metal bound in the active site. Fe-containing acireductone dioxygenase (Fe-ARD) produces formate and 2-keto-4-methylthiobutyrate (KMTB), the alpha-ketoacid precursor of methionine in the methionine recycle pathway. Ni-containing acireductone dioxygenase (Ni-ARD) produces methylthiopropionate, carbon monoxide and formate, and does not lie on the methionine recycle pathway.</text>
</comment>
<comment type="similarity">
    <text evidence="11">Belongs to the acireductone dioxygenase (ARD) family.</text>
</comment>
<keyword evidence="9 11" id="KW-0486">Methionine biosynthesis</keyword>
<comment type="caution">
    <text evidence="12">The sequence shown here is derived from an EMBL/GenBank/DDBJ whole genome shotgun (WGS) entry which is preliminary data.</text>
</comment>
<evidence type="ECO:0000256" key="4">
    <source>
        <dbReference type="ARBA" id="ARBA00022605"/>
    </source>
</evidence>
<comment type="pathway">
    <text evidence="11">Amino-acid biosynthesis; L-methionine biosynthesis via salvage pathway; L-methionine from S-methyl-5-thio-alpha-D-ribose 1-phosphate: step 5/6.</text>
</comment>
<dbReference type="AlphaFoldDB" id="A0AAW2HE98"/>
<dbReference type="SUPFAM" id="SSF51182">
    <property type="entry name" value="RmlC-like cupins"/>
    <property type="match status" value="1"/>
</dbReference>
<feature type="binding site" evidence="11">
    <location>
        <position position="94"/>
    </location>
    <ligand>
        <name>Ni(2+)</name>
        <dbReference type="ChEBI" id="CHEBI:49786"/>
        <note>for nickel-dependent acireductone dioxygenase activity</note>
    </ligand>
</feature>
<feature type="binding site" evidence="11">
    <location>
        <position position="94"/>
    </location>
    <ligand>
        <name>Fe(2+)</name>
        <dbReference type="ChEBI" id="CHEBI:29033"/>
        <note>for iron-dependent acireductone dioxygenase activity</note>
    </ligand>
</feature>
<dbReference type="InterPro" id="IPR011051">
    <property type="entry name" value="RmlC_Cupin_sf"/>
</dbReference>
<feature type="binding site" evidence="11">
    <location>
        <position position="88"/>
    </location>
    <ligand>
        <name>Ni(2+)</name>
        <dbReference type="ChEBI" id="CHEBI:49786"/>
        <note>for nickel-dependent acireductone dioxygenase activity</note>
    </ligand>
</feature>
<feature type="binding site" evidence="11">
    <location>
        <position position="88"/>
    </location>
    <ligand>
        <name>Fe(2+)</name>
        <dbReference type="ChEBI" id="CHEBI:29033"/>
        <note>for iron-dependent acireductone dioxygenase activity</note>
    </ligand>
</feature>
<accession>A0AAW2HE98</accession>
<evidence type="ECO:0000256" key="8">
    <source>
        <dbReference type="ARBA" id="ARBA00023004"/>
    </source>
</evidence>
<dbReference type="PANTHER" id="PTHR23418:SF0">
    <property type="entry name" value="ACIREDUCTONE DIOXYGENASE"/>
    <property type="match status" value="1"/>
</dbReference>
<dbReference type="FunFam" id="2.60.120.10:FF:000099">
    <property type="entry name" value="1,2-dihydroxy-3-keto-5-methylthiopentene dioxygenase"/>
    <property type="match status" value="1"/>
</dbReference>
<dbReference type="EMBL" id="JARGDH010000005">
    <property type="protein sequence ID" value="KAL0268099.1"/>
    <property type="molecule type" value="Genomic_DNA"/>
</dbReference>
<dbReference type="InterPro" id="IPR027496">
    <property type="entry name" value="ARD_euk"/>
</dbReference>
<dbReference type="Gene3D" id="2.60.120.10">
    <property type="entry name" value="Jelly Rolls"/>
    <property type="match status" value="1"/>
</dbReference>
<gene>
    <name evidence="12" type="ORF">PYX00_010171</name>
</gene>
<evidence type="ECO:0000256" key="7">
    <source>
        <dbReference type="ARBA" id="ARBA00023002"/>
    </source>
</evidence>
<evidence type="ECO:0000256" key="2">
    <source>
        <dbReference type="ARBA" id="ARBA00022490"/>
    </source>
</evidence>
<name>A0AAW2HE98_9NEOP</name>
<keyword evidence="5 11" id="KW-0479">Metal-binding</keyword>
<evidence type="ECO:0000256" key="1">
    <source>
        <dbReference type="ARBA" id="ARBA00000428"/>
    </source>
</evidence>
<feature type="binding site" evidence="11">
    <location>
        <position position="90"/>
    </location>
    <ligand>
        <name>Fe(2+)</name>
        <dbReference type="ChEBI" id="CHEBI:29033"/>
        <note>for iron-dependent acireductone dioxygenase activity</note>
    </ligand>
</feature>
<sequence length="178" mass="21110">MVQAWYMSTAEDLRLENHRNPKKFVEINDLFHDTGVEYFKINEKDPLNDPTLLNLKSERNYSYEDEVTCSEACLPNFEEKLKHFATEHLHTDEEIRLVLDGSGYFDVRDSKDEWVRIFVTAGDLIILPAGIYHRFTLDTNHYLKAKRYFKGEPVWTPHNRPADMECRREYVAKMEKGF</sequence>
<dbReference type="EC" id="1.13.11.54" evidence="11"/>
<evidence type="ECO:0000256" key="10">
    <source>
        <dbReference type="ARBA" id="ARBA00023242"/>
    </source>
</evidence>
<dbReference type="InterPro" id="IPR004313">
    <property type="entry name" value="ARD"/>
</dbReference>
<evidence type="ECO:0000256" key="9">
    <source>
        <dbReference type="ARBA" id="ARBA00023167"/>
    </source>
</evidence>
<reference evidence="12" key="1">
    <citation type="journal article" date="2024" name="Gigascience">
        <title>Chromosome-level genome of the poultry shaft louse Menopon gallinae provides insight into the host-switching and adaptive evolution of parasitic lice.</title>
        <authorList>
            <person name="Xu Y."/>
            <person name="Ma L."/>
            <person name="Liu S."/>
            <person name="Liang Y."/>
            <person name="Liu Q."/>
            <person name="He Z."/>
            <person name="Tian L."/>
            <person name="Duan Y."/>
            <person name="Cai W."/>
            <person name="Li H."/>
            <person name="Song F."/>
        </authorList>
    </citation>
    <scope>NUCLEOTIDE SEQUENCE</scope>
    <source>
        <strain evidence="12">Cailab_2023a</strain>
    </source>
</reference>
<dbReference type="EC" id="1.13.11.53" evidence="11"/>
<dbReference type="PANTHER" id="PTHR23418">
    <property type="entry name" value="ACIREDUCTONE DIOXYGENASE"/>
    <property type="match status" value="1"/>
</dbReference>